<evidence type="ECO:0000256" key="5">
    <source>
        <dbReference type="ARBA" id="ARBA00022801"/>
    </source>
</evidence>
<dbReference type="PANTHER" id="PTHR42715:SF27">
    <property type="entry name" value="BETA-GLUCOSIDASE-RELATED"/>
    <property type="match status" value="1"/>
</dbReference>
<protein>
    <recommendedName>
        <fullName evidence="4">beta-glucosidase</fullName>
        <ecNumber evidence="4">3.2.1.21</ecNumber>
    </recommendedName>
</protein>
<dbReference type="AlphaFoldDB" id="A0A0D2BA32"/>
<comment type="similarity">
    <text evidence="3">Belongs to the glycosyl hydrolase 3 family.</text>
</comment>
<evidence type="ECO:0000313" key="10">
    <source>
        <dbReference type="EMBL" id="KIW49066.1"/>
    </source>
</evidence>
<dbReference type="Gene3D" id="3.40.50.1700">
    <property type="entry name" value="Glycoside hydrolase family 3 C-terminal domain"/>
    <property type="match status" value="1"/>
</dbReference>
<dbReference type="EMBL" id="KN847323">
    <property type="protein sequence ID" value="KIW49066.1"/>
    <property type="molecule type" value="Genomic_DNA"/>
</dbReference>
<proteinExistence type="inferred from homology"/>
<dbReference type="SMART" id="SM01217">
    <property type="entry name" value="Fn3_like"/>
    <property type="match status" value="1"/>
</dbReference>
<evidence type="ECO:0000313" key="11">
    <source>
        <dbReference type="Proteomes" id="UP000054342"/>
    </source>
</evidence>
<evidence type="ECO:0000256" key="6">
    <source>
        <dbReference type="ARBA" id="ARBA00023001"/>
    </source>
</evidence>
<evidence type="ECO:0000256" key="4">
    <source>
        <dbReference type="ARBA" id="ARBA00012744"/>
    </source>
</evidence>
<evidence type="ECO:0000256" key="8">
    <source>
        <dbReference type="ARBA" id="ARBA00023295"/>
    </source>
</evidence>
<evidence type="ECO:0000256" key="3">
    <source>
        <dbReference type="ARBA" id="ARBA00005336"/>
    </source>
</evidence>
<dbReference type="Gene3D" id="2.60.40.10">
    <property type="entry name" value="Immunoglobulins"/>
    <property type="match status" value="1"/>
</dbReference>
<evidence type="ECO:0000256" key="2">
    <source>
        <dbReference type="ARBA" id="ARBA00004987"/>
    </source>
</evidence>
<comment type="pathway">
    <text evidence="2">Glycan metabolism; cellulose degradation.</text>
</comment>
<sequence length="299" mass="32759">MSALRYRTRGNLGLRAPAASRPTANIQRSPLGGRRFESFSEDPYVSGKLAEPGNTARLITEVPKANPKTAIVTQSGTPITMTPWSTPSTTHLHLWYGGNEGGNGLADVIFGDVAASGRLPLAFPVRCQDNPAFLNSRSEGGRILCGEDIYVGYRYCEKAQREVLFPFGHGLSYTSFEFSDVVVSDDSVKLTVTNTGERSGSETVQIYIAPPEAARTPLAIEIDRPVKELRGFAKVHLDPGSSTTVTIKLDKFAGAFWDENDLCWVVSAGTYRLLIGKSSRDIALERQWTVKETRRWTGL</sequence>
<keyword evidence="5" id="KW-0378">Hydrolase</keyword>
<dbReference type="EC" id="3.2.1.21" evidence="4"/>
<keyword evidence="6" id="KW-0136">Cellulose degradation</keyword>
<dbReference type="InterPro" id="IPR002772">
    <property type="entry name" value="Glyco_hydro_3_C"/>
</dbReference>
<name>A0A0D2BA32_9EURO</name>
<dbReference type="OrthoDB" id="4361466at2759"/>
<dbReference type="PANTHER" id="PTHR42715">
    <property type="entry name" value="BETA-GLUCOSIDASE"/>
    <property type="match status" value="1"/>
</dbReference>
<keyword evidence="11" id="KW-1185">Reference proteome</keyword>
<comment type="catalytic activity">
    <reaction evidence="1">
        <text>Hydrolysis of terminal, non-reducing beta-D-glucosyl residues with release of beta-D-glucose.</text>
        <dbReference type="EC" id="3.2.1.21"/>
    </reaction>
</comment>
<dbReference type="HOGENOM" id="CLU_004542_0_0_1"/>
<dbReference type="Proteomes" id="UP000054342">
    <property type="component" value="Unassembled WGS sequence"/>
</dbReference>
<dbReference type="InterPro" id="IPR036962">
    <property type="entry name" value="Glyco_hydro_3_N_sf"/>
</dbReference>
<dbReference type="SUPFAM" id="SSF52279">
    <property type="entry name" value="Beta-D-glucan exohydrolase, C-terminal domain"/>
    <property type="match status" value="1"/>
</dbReference>
<dbReference type="InterPro" id="IPR013783">
    <property type="entry name" value="Ig-like_fold"/>
</dbReference>
<dbReference type="Pfam" id="PF01915">
    <property type="entry name" value="Glyco_hydro_3_C"/>
    <property type="match status" value="1"/>
</dbReference>
<reference evidence="10 11" key="1">
    <citation type="submission" date="2015-01" db="EMBL/GenBank/DDBJ databases">
        <title>The Genome Sequence of Exophiala xenobiotica CBS118157.</title>
        <authorList>
            <consortium name="The Broad Institute Genomics Platform"/>
            <person name="Cuomo C."/>
            <person name="de Hoog S."/>
            <person name="Gorbushina A."/>
            <person name="Stielow B."/>
            <person name="Teixiera M."/>
            <person name="Abouelleil A."/>
            <person name="Chapman S.B."/>
            <person name="Priest M."/>
            <person name="Young S.K."/>
            <person name="Wortman J."/>
            <person name="Nusbaum C."/>
            <person name="Birren B."/>
        </authorList>
    </citation>
    <scope>NUCLEOTIDE SEQUENCE [LARGE SCALE GENOMIC DNA]</scope>
    <source>
        <strain evidence="10 11">CBS 118157</strain>
    </source>
</reference>
<gene>
    <name evidence="10" type="ORF">PV05_10780</name>
</gene>
<dbReference type="InterPro" id="IPR050288">
    <property type="entry name" value="Cellulose_deg_GH3"/>
</dbReference>
<dbReference type="RefSeq" id="XP_013309650.1">
    <property type="nucleotide sequence ID" value="XM_013454196.1"/>
</dbReference>
<evidence type="ECO:0000256" key="7">
    <source>
        <dbReference type="ARBA" id="ARBA00023277"/>
    </source>
</evidence>
<keyword evidence="7" id="KW-0119">Carbohydrate metabolism</keyword>
<feature type="domain" description="Fibronectin type III-like" evidence="9">
    <location>
        <begin position="202"/>
        <end position="279"/>
    </location>
</feature>
<dbReference type="STRING" id="348802.A0A0D2BA32"/>
<dbReference type="GeneID" id="25332688"/>
<dbReference type="GO" id="GO:0008422">
    <property type="term" value="F:beta-glucosidase activity"/>
    <property type="evidence" value="ECO:0007669"/>
    <property type="project" value="UniProtKB-EC"/>
</dbReference>
<keyword evidence="8" id="KW-0326">Glycosidase</keyword>
<dbReference type="FunFam" id="2.60.40.10:FF:000495">
    <property type="entry name" value="Periplasmic beta-glucosidase"/>
    <property type="match status" value="1"/>
</dbReference>
<evidence type="ECO:0000256" key="1">
    <source>
        <dbReference type="ARBA" id="ARBA00000448"/>
    </source>
</evidence>
<accession>A0A0D2BA32</accession>
<dbReference type="Pfam" id="PF14310">
    <property type="entry name" value="Fn3-like"/>
    <property type="match status" value="1"/>
</dbReference>
<dbReference type="GO" id="GO:0030245">
    <property type="term" value="P:cellulose catabolic process"/>
    <property type="evidence" value="ECO:0007669"/>
    <property type="project" value="UniProtKB-KW"/>
</dbReference>
<keyword evidence="6" id="KW-0624">Polysaccharide degradation</keyword>
<dbReference type="Gene3D" id="3.20.20.300">
    <property type="entry name" value="Glycoside hydrolase, family 3, N-terminal domain"/>
    <property type="match status" value="2"/>
</dbReference>
<dbReference type="InterPro" id="IPR026891">
    <property type="entry name" value="Fn3-like"/>
</dbReference>
<organism evidence="10 11">
    <name type="scientific">Exophiala xenobiotica</name>
    <dbReference type="NCBI Taxonomy" id="348802"/>
    <lineage>
        <taxon>Eukaryota</taxon>
        <taxon>Fungi</taxon>
        <taxon>Dikarya</taxon>
        <taxon>Ascomycota</taxon>
        <taxon>Pezizomycotina</taxon>
        <taxon>Eurotiomycetes</taxon>
        <taxon>Chaetothyriomycetidae</taxon>
        <taxon>Chaetothyriales</taxon>
        <taxon>Herpotrichiellaceae</taxon>
        <taxon>Exophiala</taxon>
    </lineage>
</organism>
<evidence type="ECO:0000259" key="9">
    <source>
        <dbReference type="SMART" id="SM01217"/>
    </source>
</evidence>
<dbReference type="InterPro" id="IPR036881">
    <property type="entry name" value="Glyco_hydro_3_C_sf"/>
</dbReference>